<accession>A0ABT4D6D9</accession>
<evidence type="ECO:0008006" key="3">
    <source>
        <dbReference type="Google" id="ProtNLM"/>
    </source>
</evidence>
<name>A0ABT4D6D9_9CLOT</name>
<keyword evidence="2" id="KW-1185">Reference proteome</keyword>
<evidence type="ECO:0000313" key="1">
    <source>
        <dbReference type="EMBL" id="MCY6957864.1"/>
    </source>
</evidence>
<dbReference type="RefSeq" id="WP_268060266.1">
    <property type="nucleotide sequence ID" value="NZ_JAPQFJ010000003.1"/>
</dbReference>
<dbReference type="EMBL" id="JAPQFJ010000003">
    <property type="protein sequence ID" value="MCY6957864.1"/>
    <property type="molecule type" value="Genomic_DNA"/>
</dbReference>
<proteinExistence type="predicted"/>
<dbReference type="Proteomes" id="UP001144612">
    <property type="component" value="Unassembled WGS sequence"/>
</dbReference>
<reference evidence="1" key="1">
    <citation type="submission" date="2022-12" db="EMBL/GenBank/DDBJ databases">
        <title>Clostridium sp. nov., isolated from industrial wastewater.</title>
        <authorList>
            <person name="Jiayan W."/>
        </authorList>
    </citation>
    <scope>NUCLEOTIDE SEQUENCE</scope>
    <source>
        <strain evidence="1">ZC22-4</strain>
    </source>
</reference>
<sequence>MKSQEQVEKQLVELLREQADRLEKGDIKDIFVYKAIRQQIPVLEDILELNVLNK</sequence>
<organism evidence="1 2">
    <name type="scientific">Clostridium brassicae</name>
    <dbReference type="NCBI Taxonomy" id="2999072"/>
    <lineage>
        <taxon>Bacteria</taxon>
        <taxon>Bacillati</taxon>
        <taxon>Bacillota</taxon>
        <taxon>Clostridia</taxon>
        <taxon>Eubacteriales</taxon>
        <taxon>Clostridiaceae</taxon>
        <taxon>Clostridium</taxon>
    </lineage>
</organism>
<gene>
    <name evidence="1" type="ORF">OW729_04505</name>
</gene>
<protein>
    <recommendedName>
        <fullName evidence="3">Spo0E family sporulation regulatory protein-aspartic acid phosphatase</fullName>
    </recommendedName>
</protein>
<evidence type="ECO:0000313" key="2">
    <source>
        <dbReference type="Proteomes" id="UP001144612"/>
    </source>
</evidence>
<comment type="caution">
    <text evidence="1">The sequence shown here is derived from an EMBL/GenBank/DDBJ whole genome shotgun (WGS) entry which is preliminary data.</text>
</comment>